<dbReference type="AlphaFoldDB" id="A0AAV3FEW5"/>
<evidence type="ECO:0000313" key="2">
    <source>
        <dbReference type="EMBL" id="EIA17665.1"/>
    </source>
</evidence>
<organism evidence="2 3">
    <name type="scientific">Clostridium perfringens F262</name>
    <dbReference type="NCBI Taxonomy" id="883064"/>
    <lineage>
        <taxon>Bacteria</taxon>
        <taxon>Bacillati</taxon>
        <taxon>Bacillota</taxon>
        <taxon>Clostridia</taxon>
        <taxon>Eubacteriales</taxon>
        <taxon>Clostridiaceae</taxon>
        <taxon>Clostridium</taxon>
    </lineage>
</organism>
<gene>
    <name evidence="2" type="ORF">HA1_05002</name>
</gene>
<evidence type="ECO:0000256" key="1">
    <source>
        <dbReference type="SAM" id="Phobius"/>
    </source>
</evidence>
<dbReference type="RefSeq" id="WP_003480751.1">
    <property type="nucleotide sequence ID" value="NZ_CM001477.1"/>
</dbReference>
<evidence type="ECO:0008006" key="4">
    <source>
        <dbReference type="Google" id="ProtNLM"/>
    </source>
</evidence>
<dbReference type="Proteomes" id="UP000005358">
    <property type="component" value="Chromosome"/>
</dbReference>
<name>A0AAV3FEW5_CLOPF</name>
<sequence>MVDCIYMQYITKGVMKRNNKITLSIIFICLSIIACIFIGKYYNINGVGRNLGTFKNVILNEEYKDTQFFSIEVKGIIEGAAENGISKTIIGDDINKVLDILNDIKLKEYEGVKYNQQNFFNLKFIGADDAYLEVVIIDNKVMLIQTNASSDERFSNGYQIVNNNIDIIKNLEELLNDY</sequence>
<proteinExistence type="predicted"/>
<keyword evidence="1" id="KW-1133">Transmembrane helix</keyword>
<dbReference type="EMBL" id="AFES01000015">
    <property type="protein sequence ID" value="EIA17665.1"/>
    <property type="molecule type" value="Genomic_DNA"/>
</dbReference>
<accession>A0AAV3FEW5</accession>
<reference evidence="2 3" key="1">
    <citation type="journal article" date="2012" name="PLoS ONE">
        <title>Genome Sequencing and Analysis of a Type A Clostridium perfringens Isolate from a Case of Bovine Clostridial Abomasitis.</title>
        <authorList>
            <person name="Nowell V.J."/>
            <person name="Kropinski A.M."/>
            <person name="Songer J.G."/>
            <person name="Macinnes J.I."/>
            <person name="Parreira V.R."/>
            <person name="Prescott J.F."/>
        </authorList>
    </citation>
    <scope>NUCLEOTIDE SEQUENCE [LARGE SCALE GENOMIC DNA]</scope>
    <source>
        <strain evidence="2 3">F262</strain>
    </source>
</reference>
<evidence type="ECO:0000313" key="3">
    <source>
        <dbReference type="Proteomes" id="UP000005358"/>
    </source>
</evidence>
<keyword evidence="1" id="KW-0472">Membrane</keyword>
<feature type="transmembrane region" description="Helical" evidence="1">
    <location>
        <begin position="21"/>
        <end position="42"/>
    </location>
</feature>
<comment type="caution">
    <text evidence="2">The sequence shown here is derived from an EMBL/GenBank/DDBJ whole genome shotgun (WGS) entry which is preliminary data.</text>
</comment>
<protein>
    <recommendedName>
        <fullName evidence="4">Lipoprotein</fullName>
    </recommendedName>
</protein>
<keyword evidence="1" id="KW-0812">Transmembrane</keyword>